<evidence type="ECO:0000259" key="1">
    <source>
        <dbReference type="PROSITE" id="PS51833"/>
    </source>
</evidence>
<gene>
    <name evidence="2" type="ORF">DFP76_10922</name>
</gene>
<protein>
    <submittedName>
        <fullName evidence="2">HD-like signal output (HDOD) protein</fullName>
    </submittedName>
</protein>
<reference evidence="2 3" key="1">
    <citation type="submission" date="2018-06" db="EMBL/GenBank/DDBJ databases">
        <title>Genomic Encyclopedia of Type Strains, Phase III (KMG-III): the genomes of soil and plant-associated and newly described type strains.</title>
        <authorList>
            <person name="Whitman W."/>
        </authorList>
    </citation>
    <scope>NUCLEOTIDE SEQUENCE [LARGE SCALE GENOMIC DNA]</scope>
    <source>
        <strain evidence="2 3">CECT 7732</strain>
    </source>
</reference>
<dbReference type="Gene3D" id="1.10.3210.10">
    <property type="entry name" value="Hypothetical protein af1432"/>
    <property type="match status" value="1"/>
</dbReference>
<comment type="caution">
    <text evidence="2">The sequence shown here is derived from an EMBL/GenBank/DDBJ whole genome shotgun (WGS) entry which is preliminary data.</text>
</comment>
<dbReference type="Proteomes" id="UP000252086">
    <property type="component" value="Unassembled WGS sequence"/>
</dbReference>
<name>A0A366CUJ1_9GAMM</name>
<dbReference type="AlphaFoldDB" id="A0A366CUJ1"/>
<keyword evidence="3" id="KW-1185">Reference proteome</keyword>
<dbReference type="InterPro" id="IPR013976">
    <property type="entry name" value="HDOD"/>
</dbReference>
<evidence type="ECO:0000313" key="3">
    <source>
        <dbReference type="Proteomes" id="UP000252086"/>
    </source>
</evidence>
<dbReference type="SUPFAM" id="SSF109604">
    <property type="entry name" value="HD-domain/PDEase-like"/>
    <property type="match status" value="1"/>
</dbReference>
<evidence type="ECO:0000313" key="2">
    <source>
        <dbReference type="EMBL" id="RBO79980.1"/>
    </source>
</evidence>
<organism evidence="2 3">
    <name type="scientific">Marinomonas aquiplantarum</name>
    <dbReference type="NCBI Taxonomy" id="491951"/>
    <lineage>
        <taxon>Bacteria</taxon>
        <taxon>Pseudomonadati</taxon>
        <taxon>Pseudomonadota</taxon>
        <taxon>Gammaproteobacteria</taxon>
        <taxon>Oceanospirillales</taxon>
        <taxon>Oceanospirillaceae</taxon>
        <taxon>Marinomonas</taxon>
    </lineage>
</organism>
<dbReference type="InterPro" id="IPR052340">
    <property type="entry name" value="RNase_Y/CdgJ"/>
</dbReference>
<proteinExistence type="predicted"/>
<dbReference type="PANTHER" id="PTHR33525">
    <property type="match status" value="1"/>
</dbReference>
<sequence length="290" mass="32005">MLLNGVFLITEGLSPMRIEELLKQTDKLPNVPDVVRELIQLLNDPDANYSDISQRVAHDQTISLKILRMVNSAYFGLSRKISSIDEATVLLGMSKLKTLVIASGFSSSVEKVEGINLPAFWADSFRVAELAKWVAKRTELVDEDEAFTVGIVHNIGRLLLHLTQPDLALEVQTLVNNRKASRVKAEQDLLGFTTQDAGKALMDMWKFPVAMGDAVQQHKRPFMNDEPQALACVLNLACYLNACIRNDRDSDLVREGFPMAVAKGAGLGEGILFELDDALIIGDGLNQLLD</sequence>
<dbReference type="PANTHER" id="PTHR33525:SF6">
    <property type="entry name" value="HDOD DOMAIN-CONTAINING PROTEIN"/>
    <property type="match status" value="1"/>
</dbReference>
<dbReference type="PROSITE" id="PS51833">
    <property type="entry name" value="HDOD"/>
    <property type="match status" value="1"/>
</dbReference>
<dbReference type="Pfam" id="PF08668">
    <property type="entry name" value="HDOD"/>
    <property type="match status" value="1"/>
</dbReference>
<dbReference type="EMBL" id="QNRF01000009">
    <property type="protein sequence ID" value="RBO79980.1"/>
    <property type="molecule type" value="Genomic_DNA"/>
</dbReference>
<accession>A0A366CUJ1</accession>
<feature type="domain" description="HDOD" evidence="1">
    <location>
        <begin position="28"/>
        <end position="221"/>
    </location>
</feature>